<dbReference type="SUPFAM" id="SSF52540">
    <property type="entry name" value="P-loop containing nucleoside triphosphate hydrolases"/>
    <property type="match status" value="1"/>
</dbReference>
<name>A0A2S4ZZW2_9SPHI</name>
<keyword evidence="2" id="KW-0378">Hydrolase</keyword>
<sequence length="326" mass="36717">MQNSHYPIPVTVLTGFLGAGKTSVLNQLIKQNRDKRLVVLENEFGDISIDSELVFKGDNELFEISSGCICCSMNGEFNETLAKLVQEFPVFDHLVVESTGIADPSAIAAAFVGDHIIQAHFKLNAVICLVDAQNLQEQLTEREEVTKQIAFSDVVVVNKVDLVDAQQLTLVEKAIKNINPYVQLITAKYGEQNTVDLLNLDAYEARKVEQGFRFLPINLQTSHEDVVSHAFVFDQPLDLLKFRHWLNVLLVIQGESFYRVKGVMNFAGLDERHIVQSVMKNATYTLGSDWEQGMVRTSKIVFIGKKLRRDLLEKGLKNCYSDFSFV</sequence>
<comment type="similarity">
    <text evidence="4">Belongs to the SIMIBI class G3E GTPase family. ZNG1 subfamily.</text>
</comment>
<comment type="caution">
    <text evidence="8">The sequence shown here is derived from an EMBL/GenBank/DDBJ whole genome shotgun (WGS) entry which is preliminary data.</text>
</comment>
<dbReference type="GO" id="GO:0016787">
    <property type="term" value="F:hydrolase activity"/>
    <property type="evidence" value="ECO:0007669"/>
    <property type="project" value="UniProtKB-KW"/>
</dbReference>
<dbReference type="Proteomes" id="UP000236893">
    <property type="component" value="Unassembled WGS sequence"/>
</dbReference>
<dbReference type="InterPro" id="IPR027417">
    <property type="entry name" value="P-loop_NTPase"/>
</dbReference>
<dbReference type="RefSeq" id="WP_103790117.1">
    <property type="nucleotide sequence ID" value="NZ_PQVF01000011.1"/>
</dbReference>
<accession>A0A2S4ZZW2</accession>
<evidence type="ECO:0000256" key="2">
    <source>
        <dbReference type="ARBA" id="ARBA00022801"/>
    </source>
</evidence>
<dbReference type="Gene3D" id="3.40.50.300">
    <property type="entry name" value="P-loop containing nucleotide triphosphate hydrolases"/>
    <property type="match status" value="1"/>
</dbReference>
<dbReference type="GO" id="GO:0000166">
    <property type="term" value="F:nucleotide binding"/>
    <property type="evidence" value="ECO:0007669"/>
    <property type="project" value="UniProtKB-KW"/>
</dbReference>
<evidence type="ECO:0000256" key="5">
    <source>
        <dbReference type="ARBA" id="ARBA00045658"/>
    </source>
</evidence>
<evidence type="ECO:0000313" key="9">
    <source>
        <dbReference type="Proteomes" id="UP000236893"/>
    </source>
</evidence>
<proteinExistence type="inferred from homology"/>
<evidence type="ECO:0000256" key="4">
    <source>
        <dbReference type="ARBA" id="ARBA00034320"/>
    </source>
</evidence>
<dbReference type="CDD" id="cd03112">
    <property type="entry name" value="CobW-like"/>
    <property type="match status" value="1"/>
</dbReference>
<feature type="domain" description="CobW C-terminal" evidence="7">
    <location>
        <begin position="226"/>
        <end position="320"/>
    </location>
</feature>
<dbReference type="Gene3D" id="3.30.1220.10">
    <property type="entry name" value="CobW-like, C-terminal domain"/>
    <property type="match status" value="1"/>
</dbReference>
<evidence type="ECO:0000256" key="3">
    <source>
        <dbReference type="ARBA" id="ARBA00023186"/>
    </source>
</evidence>
<dbReference type="InterPro" id="IPR011629">
    <property type="entry name" value="CobW-like_C"/>
</dbReference>
<keyword evidence="3" id="KW-0143">Chaperone</keyword>
<comment type="catalytic activity">
    <reaction evidence="6">
        <text>GTP + H2O = GDP + phosphate + H(+)</text>
        <dbReference type="Rhea" id="RHEA:19669"/>
        <dbReference type="ChEBI" id="CHEBI:15377"/>
        <dbReference type="ChEBI" id="CHEBI:15378"/>
        <dbReference type="ChEBI" id="CHEBI:37565"/>
        <dbReference type="ChEBI" id="CHEBI:43474"/>
        <dbReference type="ChEBI" id="CHEBI:58189"/>
    </reaction>
    <physiologicalReaction direction="left-to-right" evidence="6">
        <dbReference type="Rhea" id="RHEA:19670"/>
    </physiologicalReaction>
</comment>
<dbReference type="InterPro" id="IPR036627">
    <property type="entry name" value="CobW-likC_sf"/>
</dbReference>
<dbReference type="AlphaFoldDB" id="A0A2S4ZZW2"/>
<protein>
    <submittedName>
        <fullName evidence="8">GTP-binding protein</fullName>
    </submittedName>
</protein>
<dbReference type="PANTHER" id="PTHR13748:SF62">
    <property type="entry name" value="COBW DOMAIN-CONTAINING PROTEIN"/>
    <property type="match status" value="1"/>
</dbReference>
<dbReference type="Pfam" id="PF07683">
    <property type="entry name" value="CobW_C"/>
    <property type="match status" value="1"/>
</dbReference>
<dbReference type="GO" id="GO:0005737">
    <property type="term" value="C:cytoplasm"/>
    <property type="evidence" value="ECO:0007669"/>
    <property type="project" value="TreeGrafter"/>
</dbReference>
<evidence type="ECO:0000313" key="8">
    <source>
        <dbReference type="EMBL" id="POY35512.1"/>
    </source>
</evidence>
<evidence type="ECO:0000256" key="1">
    <source>
        <dbReference type="ARBA" id="ARBA00022741"/>
    </source>
</evidence>
<organism evidence="8 9">
    <name type="scientific">Solitalea longa</name>
    <dbReference type="NCBI Taxonomy" id="2079460"/>
    <lineage>
        <taxon>Bacteria</taxon>
        <taxon>Pseudomonadati</taxon>
        <taxon>Bacteroidota</taxon>
        <taxon>Sphingobacteriia</taxon>
        <taxon>Sphingobacteriales</taxon>
        <taxon>Sphingobacteriaceae</taxon>
        <taxon>Solitalea</taxon>
    </lineage>
</organism>
<dbReference type="SUPFAM" id="SSF90002">
    <property type="entry name" value="Hypothetical protein YjiA, C-terminal domain"/>
    <property type="match status" value="1"/>
</dbReference>
<dbReference type="InterPro" id="IPR051316">
    <property type="entry name" value="Zinc-reg_GTPase_activator"/>
</dbReference>
<keyword evidence="1" id="KW-0547">Nucleotide-binding</keyword>
<gene>
    <name evidence="8" type="ORF">C3K47_15355</name>
</gene>
<comment type="function">
    <text evidence="5">Zinc chaperone that directly transfers zinc cofactor to target proteins, thereby activating them. Zinc is transferred from the CXCC motif in the GTPase domain to the zinc binding site in target proteins in a process requiring GTP hydrolysis.</text>
</comment>
<dbReference type="Pfam" id="PF02492">
    <property type="entry name" value="cobW"/>
    <property type="match status" value="1"/>
</dbReference>
<dbReference type="PANTHER" id="PTHR13748">
    <property type="entry name" value="COBW-RELATED"/>
    <property type="match status" value="1"/>
</dbReference>
<evidence type="ECO:0000256" key="6">
    <source>
        <dbReference type="ARBA" id="ARBA00049117"/>
    </source>
</evidence>
<dbReference type="SMART" id="SM00833">
    <property type="entry name" value="CobW_C"/>
    <property type="match status" value="1"/>
</dbReference>
<keyword evidence="9" id="KW-1185">Reference proteome</keyword>
<dbReference type="OrthoDB" id="9808822at2"/>
<dbReference type="InterPro" id="IPR003495">
    <property type="entry name" value="CobW/HypB/UreG_nucleotide-bd"/>
</dbReference>
<dbReference type="EMBL" id="PQVF01000011">
    <property type="protein sequence ID" value="POY35512.1"/>
    <property type="molecule type" value="Genomic_DNA"/>
</dbReference>
<reference evidence="8 9" key="1">
    <citation type="submission" date="2018-01" db="EMBL/GenBank/DDBJ databases">
        <authorList>
            <person name="Gaut B.S."/>
            <person name="Morton B.R."/>
            <person name="Clegg M.T."/>
            <person name="Duvall M.R."/>
        </authorList>
    </citation>
    <scope>NUCLEOTIDE SEQUENCE [LARGE SCALE GENOMIC DNA]</scope>
    <source>
        <strain evidence="8 9">HR-AV</strain>
    </source>
</reference>
<evidence type="ECO:0000259" key="7">
    <source>
        <dbReference type="SMART" id="SM00833"/>
    </source>
</evidence>